<accession>A0A914WM64</accession>
<sequence>MGGKEARRARLEGRRGTKSAHRMRGGQVEWASCRRALHTALHDDAAAVSHPNSGGSEQRALPRRPSASRATYHCAEECGAPRPPRTRPIITAAPRLISFYGHHHSVLPTPDTS</sequence>
<keyword evidence="2" id="KW-1185">Reference proteome</keyword>
<reference evidence="3" key="1">
    <citation type="submission" date="2022-11" db="UniProtKB">
        <authorList>
            <consortium name="WormBaseParasite"/>
        </authorList>
    </citation>
    <scope>IDENTIFICATION</scope>
</reference>
<protein>
    <submittedName>
        <fullName evidence="3">Uncharacterized protein</fullName>
    </submittedName>
</protein>
<organism evidence="2 3">
    <name type="scientific">Plectus sambesii</name>
    <dbReference type="NCBI Taxonomy" id="2011161"/>
    <lineage>
        <taxon>Eukaryota</taxon>
        <taxon>Metazoa</taxon>
        <taxon>Ecdysozoa</taxon>
        <taxon>Nematoda</taxon>
        <taxon>Chromadorea</taxon>
        <taxon>Plectida</taxon>
        <taxon>Plectina</taxon>
        <taxon>Plectoidea</taxon>
        <taxon>Plectidae</taxon>
        <taxon>Plectus</taxon>
    </lineage>
</organism>
<feature type="compositionally biased region" description="Basic and acidic residues" evidence="1">
    <location>
        <begin position="1"/>
        <end position="15"/>
    </location>
</feature>
<evidence type="ECO:0000256" key="1">
    <source>
        <dbReference type="SAM" id="MobiDB-lite"/>
    </source>
</evidence>
<evidence type="ECO:0000313" key="3">
    <source>
        <dbReference type="WBParaSite" id="PSAMB.scaffold4600size14107.g24738.t1"/>
    </source>
</evidence>
<feature type="region of interest" description="Disordered" evidence="1">
    <location>
        <begin position="46"/>
        <end position="68"/>
    </location>
</feature>
<dbReference type="WBParaSite" id="PSAMB.scaffold4600size14107.g24738.t1">
    <property type="protein sequence ID" value="PSAMB.scaffold4600size14107.g24738.t1"/>
    <property type="gene ID" value="PSAMB.scaffold4600size14107.g24738"/>
</dbReference>
<proteinExistence type="predicted"/>
<dbReference type="Proteomes" id="UP000887566">
    <property type="component" value="Unplaced"/>
</dbReference>
<evidence type="ECO:0000313" key="2">
    <source>
        <dbReference type="Proteomes" id="UP000887566"/>
    </source>
</evidence>
<dbReference type="AlphaFoldDB" id="A0A914WM64"/>
<feature type="region of interest" description="Disordered" evidence="1">
    <location>
        <begin position="1"/>
        <end position="27"/>
    </location>
</feature>
<name>A0A914WM64_9BILA</name>